<evidence type="ECO:0000256" key="1">
    <source>
        <dbReference type="SAM" id="Phobius"/>
    </source>
</evidence>
<dbReference type="SUPFAM" id="SSF54427">
    <property type="entry name" value="NTF2-like"/>
    <property type="match status" value="1"/>
</dbReference>
<keyword evidence="1" id="KW-1133">Transmembrane helix</keyword>
<gene>
    <name evidence="3" type="ORF">METZ01_LOCUS425678</name>
</gene>
<dbReference type="SMART" id="SM00978">
    <property type="entry name" value="Tim44"/>
    <property type="match status" value="1"/>
</dbReference>
<dbReference type="Gene3D" id="3.10.450.240">
    <property type="match status" value="1"/>
</dbReference>
<keyword evidence="1" id="KW-0472">Membrane</keyword>
<protein>
    <recommendedName>
        <fullName evidence="2">Tim44-like domain-containing protein</fullName>
    </recommendedName>
</protein>
<dbReference type="InterPro" id="IPR032710">
    <property type="entry name" value="NTF2-like_dom_sf"/>
</dbReference>
<dbReference type="EMBL" id="UINC01169337">
    <property type="protein sequence ID" value="SVD72824.1"/>
    <property type="molecule type" value="Genomic_DNA"/>
</dbReference>
<sequence>MQYFDIILFAIVAGVLAIRLYRVIGKKTDFSIQKGRATENNSLKAGEKEAIDKQDSHKTGEGLGFLKKIYLNFDERSFLLGAEEAFSLIIKAFNCDDKKSLRALLDDNVYIAFEKGILDREKKGLFVERPITLNILEAKLKSAKVAKGIAFVKVSFVSDQVITIKDMDTDSIINNSDASKKKSDVWEFSKDITANDPNWKLTYTESG</sequence>
<organism evidence="3">
    <name type="scientific">marine metagenome</name>
    <dbReference type="NCBI Taxonomy" id="408172"/>
    <lineage>
        <taxon>unclassified sequences</taxon>
        <taxon>metagenomes</taxon>
        <taxon>ecological metagenomes</taxon>
    </lineage>
</organism>
<proteinExistence type="predicted"/>
<dbReference type="InterPro" id="IPR007379">
    <property type="entry name" value="Tim44-like_dom"/>
</dbReference>
<dbReference type="AlphaFoldDB" id="A0A382XPM3"/>
<feature type="domain" description="Tim44-like" evidence="2">
    <location>
        <begin position="59"/>
        <end position="206"/>
    </location>
</feature>
<evidence type="ECO:0000313" key="3">
    <source>
        <dbReference type="EMBL" id="SVD72824.1"/>
    </source>
</evidence>
<reference evidence="3" key="1">
    <citation type="submission" date="2018-05" db="EMBL/GenBank/DDBJ databases">
        <authorList>
            <person name="Lanie J.A."/>
            <person name="Ng W.-L."/>
            <person name="Kazmierczak K.M."/>
            <person name="Andrzejewski T.M."/>
            <person name="Davidsen T.M."/>
            <person name="Wayne K.J."/>
            <person name="Tettelin H."/>
            <person name="Glass J.I."/>
            <person name="Rusch D."/>
            <person name="Podicherti R."/>
            <person name="Tsui H.-C.T."/>
            <person name="Winkler M.E."/>
        </authorList>
    </citation>
    <scope>NUCLEOTIDE SEQUENCE</scope>
</reference>
<name>A0A382XPM3_9ZZZZ</name>
<dbReference type="NCBIfam" id="NF033779">
    <property type="entry name" value="Tim44_TimA_adap"/>
    <property type="match status" value="1"/>
</dbReference>
<evidence type="ECO:0000259" key="2">
    <source>
        <dbReference type="SMART" id="SM00978"/>
    </source>
</evidence>
<keyword evidence="1" id="KW-0812">Transmembrane</keyword>
<accession>A0A382XPM3</accession>
<feature type="transmembrane region" description="Helical" evidence="1">
    <location>
        <begin position="6"/>
        <end position="24"/>
    </location>
</feature>
<dbReference type="Pfam" id="PF04280">
    <property type="entry name" value="Tim44"/>
    <property type="match status" value="1"/>
</dbReference>